<sequence length="105" mass="11377">MEESMKLYPDQNDPAAPMRLGNTPVDEQEVIAAIATASDDENPTALECVAADLLLMSFLPDSQSYIQHITETGEAVTKPEFIGASNVLAMMADESDNIISLDYPQ</sequence>
<evidence type="ECO:0000256" key="1">
    <source>
        <dbReference type="SAM" id="MobiDB-lite"/>
    </source>
</evidence>
<organism evidence="2 4">
    <name type="scientific">Klebsiella phage vB_KpnS_SegesCirculi</name>
    <dbReference type="NCBI Taxonomy" id="2591374"/>
    <lineage>
        <taxon>Viruses</taxon>
        <taxon>Duplodnaviria</taxon>
        <taxon>Heunggongvirae</taxon>
        <taxon>Uroviricota</taxon>
        <taxon>Caudoviricetes</taxon>
        <taxon>Drexlerviridae</taxon>
        <taxon>Webervirus</taxon>
        <taxon>Webervirus segescirculi</taxon>
    </lineage>
</organism>
<evidence type="ECO:0000313" key="5">
    <source>
        <dbReference type="Proteomes" id="UP000595582"/>
    </source>
</evidence>
<feature type="region of interest" description="Disordered" evidence="1">
    <location>
        <begin position="1"/>
        <end position="21"/>
    </location>
</feature>
<evidence type="ECO:0000313" key="4">
    <source>
        <dbReference type="Proteomes" id="UP000324060"/>
    </source>
</evidence>
<accession>A0A5B9NFZ9</accession>
<dbReference type="EMBL" id="MN013080">
    <property type="protein sequence ID" value="QEG12589.1"/>
    <property type="molecule type" value="Genomic_DNA"/>
</dbReference>
<reference evidence="3 5" key="2">
    <citation type="submission" date="2020-09" db="EMBL/GenBank/DDBJ databases">
        <authorList>
            <person name="Foster K."/>
            <person name="Sharma R."/>
            <person name="Thurgood T.L."/>
            <person name="Loertscher E."/>
            <person name="Barker A."/>
            <person name="Chronis J."/>
            <person name="Fairholm J."/>
            <person name="Finnegan Z."/>
            <person name="Flake P."/>
            <person name="Hielscher T."/>
            <person name="Melhado E."/>
            <person name="Potts E."/>
            <person name="Sarabia R."/>
            <person name="Wiley M."/>
            <person name="Johnson L."/>
            <person name="Arens D.K."/>
            <person name="Kruger J.L."/>
            <person name="Thompson D.W."/>
            <person name="Walker J."/>
            <person name="Casjens S."/>
            <person name="Casjens S.R."/>
            <person name="Grose J.H."/>
        </authorList>
    </citation>
    <scope>NUCLEOTIDE SEQUENCE [LARGE SCALE GENOMIC DNA]</scope>
</reference>
<proteinExistence type="predicted"/>
<gene>
    <name evidence="2" type="ORF">SEGES_57</name>
</gene>
<dbReference type="EMBL" id="MW021762">
    <property type="protein sequence ID" value="QPX75082.1"/>
    <property type="molecule type" value="Genomic_DNA"/>
</dbReference>
<reference evidence="2 4" key="1">
    <citation type="submission" date="2019-04" db="EMBL/GenBank/DDBJ databases">
        <authorList>
            <person name="Foster K.K."/>
            <person name="Sharma R."/>
            <person name="Thurgood T.L."/>
            <person name="Loertscher E."/>
            <person name="Barker A."/>
            <person name="Chronis J."/>
            <person name="Fairholm J."/>
            <person name="Finnegan Z."/>
            <person name="Flake P."/>
            <person name="Hielscher T."/>
            <person name="Melhado E."/>
            <person name="Potts E."/>
            <person name="Sarabia R."/>
            <person name="Wiley M.S."/>
            <person name="Johnson L."/>
            <person name="Arens D.K."/>
            <person name="Kruger J.L."/>
            <person name="Thompson D.W."/>
            <person name="Walker J."/>
            <person name="Casjens S."/>
            <person name="Grose J.H."/>
        </authorList>
    </citation>
    <scope>NUCLEOTIDE SEQUENCE [LARGE SCALE GENOMIC DNA]</scope>
</reference>
<evidence type="ECO:0000313" key="3">
    <source>
        <dbReference type="EMBL" id="QPX75082.1"/>
    </source>
</evidence>
<dbReference type="Proteomes" id="UP000595582">
    <property type="component" value="Segment"/>
</dbReference>
<protein>
    <submittedName>
        <fullName evidence="2">Uncharacterized protein</fullName>
    </submittedName>
</protein>
<dbReference type="Proteomes" id="UP000324060">
    <property type="component" value="Segment"/>
</dbReference>
<evidence type="ECO:0000313" key="2">
    <source>
        <dbReference type="EMBL" id="QEG12589.1"/>
    </source>
</evidence>
<name>A0A5B9NFZ9_9CAUD</name>
<keyword evidence="4" id="KW-1185">Reference proteome</keyword>